<dbReference type="OrthoDB" id="3040543at2759"/>
<evidence type="ECO:0000313" key="5">
    <source>
        <dbReference type="EMBL" id="GBE80876.1"/>
    </source>
</evidence>
<dbReference type="InterPro" id="IPR032567">
    <property type="entry name" value="RTL1-rel"/>
</dbReference>
<keyword evidence="2" id="KW-0479">Metal-binding</keyword>
<dbReference type="GeneID" id="38777793"/>
<protein>
    <recommendedName>
        <fullName evidence="4">CCHC-type domain-containing protein</fullName>
    </recommendedName>
</protein>
<dbReference type="EMBL" id="BFAD01000003">
    <property type="protein sequence ID" value="GBE80876.1"/>
    <property type="molecule type" value="Genomic_DNA"/>
</dbReference>
<dbReference type="InterPro" id="IPR001878">
    <property type="entry name" value="Znf_CCHC"/>
</dbReference>
<keyword evidence="2" id="KW-0863">Zinc-finger</keyword>
<dbReference type="Gene3D" id="4.10.60.10">
    <property type="entry name" value="Zinc finger, CCHC-type"/>
    <property type="match status" value="1"/>
</dbReference>
<dbReference type="PROSITE" id="PS50158">
    <property type="entry name" value="ZF_CCHC"/>
    <property type="match status" value="1"/>
</dbReference>
<sequence>MQLIPAAAFSAIPVHRHIISNPFPTMTAPKPTELKLSQPEPFSGDMSKTKIFLQRVQTYVDINDEIYNSNKKKIAFAMSFMRGGTAEAWAETWYDDHTDNLGKLKDYGTFDAWVIDFNKAFQETDPMGSAMKDLESLHQTGEVQDYVNLFLVLMKKAKITEYPARLHYFKIGLSCRLLERIMNVNPLPTDMEGWYKKAVEIDNQTKSMQMYTKFQNSCPSRQQQKQGQQQRKGPVYTRDPNAMDIDRMSQEERDRHIKGGLCFECHQQGHHSHDCPKKKPKNPRNTSRMHKEIQVEEYEREPSTSKTEDVEEDTASVKRMTISDSNVSKLLQELRKMQKERNDWIKKLEGSDFGSDGL</sequence>
<dbReference type="InterPro" id="IPR045358">
    <property type="entry name" value="Ty3_capsid"/>
</dbReference>
<dbReference type="GO" id="GO:0003676">
    <property type="term" value="F:nucleic acid binding"/>
    <property type="evidence" value="ECO:0007669"/>
    <property type="project" value="InterPro"/>
</dbReference>
<dbReference type="InterPro" id="IPR036875">
    <property type="entry name" value="Znf_CCHC_sf"/>
</dbReference>
<accession>A0A401GFB1</accession>
<name>A0A401GFB1_9APHY</name>
<dbReference type="GO" id="GO:0008270">
    <property type="term" value="F:zinc ion binding"/>
    <property type="evidence" value="ECO:0007669"/>
    <property type="project" value="UniProtKB-KW"/>
</dbReference>
<evidence type="ECO:0000256" key="1">
    <source>
        <dbReference type="ARBA" id="ARBA00022664"/>
    </source>
</evidence>
<proteinExistence type="predicted"/>
<dbReference type="GO" id="GO:0006397">
    <property type="term" value="P:mRNA processing"/>
    <property type="evidence" value="ECO:0007669"/>
    <property type="project" value="UniProtKB-KW"/>
</dbReference>
<dbReference type="PANTHER" id="PTHR15503:SF22">
    <property type="entry name" value="TRANSPOSON TY3-I GAG POLYPROTEIN"/>
    <property type="match status" value="1"/>
</dbReference>
<reference evidence="5 6" key="1">
    <citation type="journal article" date="2018" name="Sci. Rep.">
        <title>Genome sequence of the cauliflower mushroom Sparassis crispa (Hanabiratake) and its association with beneficial usage.</title>
        <authorList>
            <person name="Kiyama R."/>
            <person name="Furutani Y."/>
            <person name="Kawaguchi K."/>
            <person name="Nakanishi T."/>
        </authorList>
    </citation>
    <scope>NUCLEOTIDE SEQUENCE [LARGE SCALE GENOMIC DNA]</scope>
</reference>
<dbReference type="Pfam" id="PF19259">
    <property type="entry name" value="Ty3_capsid"/>
    <property type="match status" value="1"/>
</dbReference>
<keyword evidence="2" id="KW-0862">Zinc</keyword>
<evidence type="ECO:0000259" key="4">
    <source>
        <dbReference type="PROSITE" id="PS50158"/>
    </source>
</evidence>
<evidence type="ECO:0000313" key="6">
    <source>
        <dbReference type="Proteomes" id="UP000287166"/>
    </source>
</evidence>
<dbReference type="Proteomes" id="UP000287166">
    <property type="component" value="Unassembled WGS sequence"/>
</dbReference>
<dbReference type="AlphaFoldDB" id="A0A401GFB1"/>
<dbReference type="PANTHER" id="PTHR15503">
    <property type="entry name" value="LDOC1 RELATED"/>
    <property type="match status" value="1"/>
</dbReference>
<feature type="region of interest" description="Disordered" evidence="3">
    <location>
        <begin position="268"/>
        <end position="315"/>
    </location>
</feature>
<comment type="caution">
    <text evidence="5">The sequence shown here is derived from an EMBL/GenBank/DDBJ whole genome shotgun (WGS) entry which is preliminary data.</text>
</comment>
<feature type="compositionally biased region" description="Low complexity" evidence="3">
    <location>
        <begin position="221"/>
        <end position="233"/>
    </location>
</feature>
<dbReference type="STRING" id="139825.A0A401GFB1"/>
<feature type="region of interest" description="Disordered" evidence="3">
    <location>
        <begin position="215"/>
        <end position="242"/>
    </location>
</feature>
<evidence type="ECO:0000256" key="3">
    <source>
        <dbReference type="SAM" id="MobiDB-lite"/>
    </source>
</evidence>
<keyword evidence="6" id="KW-1185">Reference proteome</keyword>
<evidence type="ECO:0000256" key="2">
    <source>
        <dbReference type="PROSITE-ProRule" id="PRU00047"/>
    </source>
</evidence>
<dbReference type="RefSeq" id="XP_027611789.1">
    <property type="nucleotide sequence ID" value="XM_027755988.1"/>
</dbReference>
<dbReference type="SUPFAM" id="SSF57756">
    <property type="entry name" value="Retrovirus zinc finger-like domains"/>
    <property type="match status" value="1"/>
</dbReference>
<feature type="domain" description="CCHC-type" evidence="4">
    <location>
        <begin position="262"/>
        <end position="277"/>
    </location>
</feature>
<keyword evidence="1" id="KW-0507">mRNA processing</keyword>
<dbReference type="InParanoid" id="A0A401GFB1"/>
<organism evidence="5 6">
    <name type="scientific">Sparassis crispa</name>
    <dbReference type="NCBI Taxonomy" id="139825"/>
    <lineage>
        <taxon>Eukaryota</taxon>
        <taxon>Fungi</taxon>
        <taxon>Dikarya</taxon>
        <taxon>Basidiomycota</taxon>
        <taxon>Agaricomycotina</taxon>
        <taxon>Agaricomycetes</taxon>
        <taxon>Polyporales</taxon>
        <taxon>Sparassidaceae</taxon>
        <taxon>Sparassis</taxon>
    </lineage>
</organism>
<gene>
    <name evidence="5" type="ORF">SCP_0305960</name>
</gene>